<feature type="domain" description="AB hydrolase-1" evidence="2">
    <location>
        <begin position="59"/>
        <end position="315"/>
    </location>
</feature>
<evidence type="ECO:0000259" key="2">
    <source>
        <dbReference type="Pfam" id="PF12697"/>
    </source>
</evidence>
<dbReference type="ESTHER" id="9zzzz-a0a223heg6">
    <property type="family name" value="6_AlphaBeta_hydrolase"/>
</dbReference>
<protein>
    <submittedName>
        <fullName evidence="3">Lipase/esterase EPL104</fullName>
    </submittedName>
</protein>
<dbReference type="Pfam" id="PF12697">
    <property type="entry name" value="Abhydrolase_6"/>
    <property type="match status" value="1"/>
</dbReference>
<dbReference type="Gene3D" id="3.40.50.1820">
    <property type="entry name" value="alpha/beta hydrolase"/>
    <property type="match status" value="1"/>
</dbReference>
<evidence type="ECO:0000256" key="1">
    <source>
        <dbReference type="SAM" id="MobiDB-lite"/>
    </source>
</evidence>
<dbReference type="SUPFAM" id="SSF53474">
    <property type="entry name" value="alpha/beta-Hydrolases"/>
    <property type="match status" value="1"/>
</dbReference>
<organism evidence="3">
    <name type="scientific">uncultured organism</name>
    <dbReference type="NCBI Taxonomy" id="155900"/>
    <lineage>
        <taxon>unclassified sequences</taxon>
        <taxon>environmental samples</taxon>
    </lineage>
</organism>
<sequence>MNQWLLVGALAALAVGLRRHYLDRPTQPIYAKDFEGEIYRIGACHALVRRAHGKPRTSVVCVPGFLEEVWYFDGLYDDPHTECIYLNNADYHVTTVSPEARTQQPEWDRPLPYAVGTIAHDAAVLNLVLEHLVHADQVRLHGHSRGGAVVLEAALQRPDLHHRAGRDIEYVLEAPVLPQGRIHPSLGVAATGVGLWLLPALMPLLQRLPMRRLGRLVFGPPSGQKLELASRLWFNAKRARTIVTNVRDIESWMASRTTAAYEVLRGARGWIMVAEMDLILSRRHMARSAHQAGGTITVLEIPATSHMLAQDAPGEIPMLTGSEPASRKTGS</sequence>
<dbReference type="InterPro" id="IPR000073">
    <property type="entry name" value="AB_hydrolase_1"/>
</dbReference>
<name>A0A223HEG6_9ZZZZ</name>
<reference evidence="3" key="1">
    <citation type="submission" date="2017-06" db="EMBL/GenBank/DDBJ databases">
        <title>Soil metagenome-derived 3-hydroxypalmitic acid methyl ester hydrolases suppress extracellular polysaccharide production in Ralstonia solanacearum.</title>
        <authorList>
            <person name="Lee M.-H."/>
            <person name="Khan R."/>
            <person name="Tao W."/>
            <person name="Choi K."/>
            <person name="Lee S.-W."/>
        </authorList>
    </citation>
    <scope>NUCLEOTIDE SEQUENCE</scope>
</reference>
<dbReference type="InterPro" id="IPR029058">
    <property type="entry name" value="AB_hydrolase_fold"/>
</dbReference>
<dbReference type="EMBL" id="MF279070">
    <property type="protein sequence ID" value="AST47498.1"/>
    <property type="molecule type" value="Genomic_DNA"/>
</dbReference>
<feature type="region of interest" description="Disordered" evidence="1">
    <location>
        <begin position="312"/>
        <end position="331"/>
    </location>
</feature>
<accession>A0A223HEG6</accession>
<evidence type="ECO:0000313" key="3">
    <source>
        <dbReference type="EMBL" id="AST47498.1"/>
    </source>
</evidence>
<proteinExistence type="predicted"/>
<dbReference type="AlphaFoldDB" id="A0A223HEG6"/>